<dbReference type="Proteomes" id="UP000076738">
    <property type="component" value="Unassembled WGS sequence"/>
</dbReference>
<keyword evidence="3" id="KW-1185">Reference proteome</keyword>
<evidence type="ECO:0000313" key="3">
    <source>
        <dbReference type="Proteomes" id="UP000076738"/>
    </source>
</evidence>
<reference evidence="2 3" key="1">
    <citation type="journal article" date="2016" name="Mol. Biol. Evol.">
        <title>Comparative Genomics of Early-Diverging Mushroom-Forming Fungi Provides Insights into the Origins of Lignocellulose Decay Capabilities.</title>
        <authorList>
            <person name="Nagy L.G."/>
            <person name="Riley R."/>
            <person name="Tritt A."/>
            <person name="Adam C."/>
            <person name="Daum C."/>
            <person name="Floudas D."/>
            <person name="Sun H."/>
            <person name="Yadav J.S."/>
            <person name="Pangilinan J."/>
            <person name="Larsson K.H."/>
            <person name="Matsuura K."/>
            <person name="Barry K."/>
            <person name="Labutti K."/>
            <person name="Kuo R."/>
            <person name="Ohm R.A."/>
            <person name="Bhattacharya S.S."/>
            <person name="Shirouzu T."/>
            <person name="Yoshinaga Y."/>
            <person name="Martin F.M."/>
            <person name="Grigoriev I.V."/>
            <person name="Hibbett D.S."/>
        </authorList>
    </citation>
    <scope>NUCLEOTIDE SEQUENCE [LARGE SCALE GENOMIC DNA]</scope>
    <source>
        <strain evidence="2 3">TUFC12733</strain>
    </source>
</reference>
<gene>
    <name evidence="2" type="ORF">CALVIDRAFT_537225</name>
</gene>
<protein>
    <submittedName>
        <fullName evidence="2">Uncharacterized protein</fullName>
    </submittedName>
</protein>
<name>A0A167M8P1_CALVF</name>
<organism evidence="2 3">
    <name type="scientific">Calocera viscosa (strain TUFC12733)</name>
    <dbReference type="NCBI Taxonomy" id="1330018"/>
    <lineage>
        <taxon>Eukaryota</taxon>
        <taxon>Fungi</taxon>
        <taxon>Dikarya</taxon>
        <taxon>Basidiomycota</taxon>
        <taxon>Agaricomycotina</taxon>
        <taxon>Dacrymycetes</taxon>
        <taxon>Dacrymycetales</taxon>
        <taxon>Dacrymycetaceae</taxon>
        <taxon>Calocera</taxon>
    </lineage>
</organism>
<evidence type="ECO:0000256" key="1">
    <source>
        <dbReference type="SAM" id="MobiDB-lite"/>
    </source>
</evidence>
<feature type="compositionally biased region" description="Polar residues" evidence="1">
    <location>
        <begin position="1"/>
        <end position="20"/>
    </location>
</feature>
<dbReference type="AlphaFoldDB" id="A0A167M8P1"/>
<accession>A0A167M8P1</accession>
<sequence>MTCRPTSSSCRSPAGPTSDSAPAPPLGKHDIPVRTALGPPAPMLWDRLLRSHGEATSPEPNPPASEAIMNISISLPRSGAHIPRAGQPWASGHRTLPPTALCFAHGRLGPPGVARCAR</sequence>
<feature type="region of interest" description="Disordered" evidence="1">
    <location>
        <begin position="1"/>
        <end position="66"/>
    </location>
</feature>
<evidence type="ECO:0000313" key="2">
    <source>
        <dbReference type="EMBL" id="KZO96451.1"/>
    </source>
</evidence>
<proteinExistence type="predicted"/>
<dbReference type="EMBL" id="KV417284">
    <property type="protein sequence ID" value="KZO96451.1"/>
    <property type="molecule type" value="Genomic_DNA"/>
</dbReference>